<keyword evidence="1" id="KW-0812">Transmembrane</keyword>
<keyword evidence="3" id="KW-0378">Hydrolase</keyword>
<dbReference type="CDD" id="cd02619">
    <property type="entry name" value="Peptidase_C1"/>
    <property type="match status" value="1"/>
</dbReference>
<dbReference type="GO" id="GO:0008234">
    <property type="term" value="F:cysteine-type peptidase activity"/>
    <property type="evidence" value="ECO:0007669"/>
    <property type="project" value="InterPro"/>
</dbReference>
<dbReference type="Pfam" id="PF00112">
    <property type="entry name" value="Peptidase_C1"/>
    <property type="match status" value="1"/>
</dbReference>
<dbReference type="Proteomes" id="UP000198984">
    <property type="component" value="Unassembled WGS sequence"/>
</dbReference>
<name>A0A1H7ZFU9_9BACT</name>
<dbReference type="RefSeq" id="WP_089916025.1">
    <property type="nucleotide sequence ID" value="NZ_FOBB01000005.1"/>
</dbReference>
<sequence>MTPEEKIQQLEEENTRLRDRLVDLKQLEEELLVDKVFKKAKEKLVNWYTMGGIALFVAGLIGVKSIIDYSKDLVTKKLETFSQDKINAIIINESHKQVEVLLIKQQDTLSKQFQILYENAKSKLDISKYGYGNFDKIDTTAFSTVNLPFIDLSPFVGSVGDQGGEASALGFTLADALGYYIFRKNNIRITFSPRYIYNNINHNSDEGAFFSDGLNFLTKTGGIEEKMWPYKAGDFAKSPPSSAVNATHYKILGWKTIKTDLSTLKNYLSSKNCIIAGMAVYQSLNLSTGIYPTPKLNDQITGGISVLLVGYNDNSELVKFKMAWGNGWGDKGYGYIKYNDLNKLITDAYVIE</sequence>
<evidence type="ECO:0000256" key="1">
    <source>
        <dbReference type="SAM" id="Phobius"/>
    </source>
</evidence>
<reference evidence="3 4" key="1">
    <citation type="submission" date="2016-10" db="EMBL/GenBank/DDBJ databases">
        <authorList>
            <person name="de Groot N.N."/>
        </authorList>
    </citation>
    <scope>NUCLEOTIDE SEQUENCE [LARGE SCALE GENOMIC DNA]</scope>
    <source>
        <strain evidence="3 4">DSM 21039</strain>
    </source>
</reference>
<protein>
    <submittedName>
        <fullName evidence="3">Papain family cysteine protease</fullName>
    </submittedName>
</protein>
<gene>
    <name evidence="3" type="ORF">SAMN04488505_10573</name>
</gene>
<dbReference type="SMART" id="SM00645">
    <property type="entry name" value="Pept_C1"/>
    <property type="match status" value="1"/>
</dbReference>
<dbReference type="OrthoDB" id="3648721at2"/>
<organism evidence="3 4">
    <name type="scientific">Chitinophaga rupis</name>
    <dbReference type="NCBI Taxonomy" id="573321"/>
    <lineage>
        <taxon>Bacteria</taxon>
        <taxon>Pseudomonadati</taxon>
        <taxon>Bacteroidota</taxon>
        <taxon>Chitinophagia</taxon>
        <taxon>Chitinophagales</taxon>
        <taxon>Chitinophagaceae</taxon>
        <taxon>Chitinophaga</taxon>
    </lineage>
</organism>
<keyword evidence="1" id="KW-1133">Transmembrane helix</keyword>
<dbReference type="STRING" id="573321.SAMN04488505_10573"/>
<dbReference type="Gene3D" id="3.90.70.10">
    <property type="entry name" value="Cysteine proteinases"/>
    <property type="match status" value="1"/>
</dbReference>
<dbReference type="EMBL" id="FOBB01000005">
    <property type="protein sequence ID" value="SEM57143.1"/>
    <property type="molecule type" value="Genomic_DNA"/>
</dbReference>
<evidence type="ECO:0000313" key="4">
    <source>
        <dbReference type="Proteomes" id="UP000198984"/>
    </source>
</evidence>
<feature type="domain" description="Peptidase C1A papain C-terminal" evidence="2">
    <location>
        <begin position="147"/>
        <end position="352"/>
    </location>
</feature>
<keyword evidence="3" id="KW-0645">Protease</keyword>
<dbReference type="GO" id="GO:0006508">
    <property type="term" value="P:proteolysis"/>
    <property type="evidence" value="ECO:0007669"/>
    <property type="project" value="UniProtKB-KW"/>
</dbReference>
<keyword evidence="1" id="KW-0472">Membrane</keyword>
<proteinExistence type="predicted"/>
<dbReference type="SUPFAM" id="SSF54001">
    <property type="entry name" value="Cysteine proteinases"/>
    <property type="match status" value="1"/>
</dbReference>
<dbReference type="InterPro" id="IPR038765">
    <property type="entry name" value="Papain-like_cys_pep_sf"/>
</dbReference>
<dbReference type="InterPro" id="IPR000668">
    <property type="entry name" value="Peptidase_C1A_C"/>
</dbReference>
<accession>A0A1H7ZFU9</accession>
<dbReference type="AlphaFoldDB" id="A0A1H7ZFU9"/>
<keyword evidence="4" id="KW-1185">Reference proteome</keyword>
<feature type="transmembrane region" description="Helical" evidence="1">
    <location>
        <begin position="47"/>
        <end position="67"/>
    </location>
</feature>
<evidence type="ECO:0000313" key="3">
    <source>
        <dbReference type="EMBL" id="SEM57143.1"/>
    </source>
</evidence>
<evidence type="ECO:0000259" key="2">
    <source>
        <dbReference type="SMART" id="SM00645"/>
    </source>
</evidence>